<evidence type="ECO:0000313" key="1">
    <source>
        <dbReference type="EMBL" id="ATP20783.1"/>
    </source>
</evidence>
<reference evidence="1 2" key="1">
    <citation type="submission" date="2017-04" db="EMBL/GenBank/DDBJ databases">
        <title>Characterization, genome and methylation analysis of a phthalic acid esters degrading strain Sphingobium yanoikuyae SHJ.</title>
        <authorList>
            <person name="Feng L."/>
        </authorList>
    </citation>
    <scope>NUCLEOTIDE SEQUENCE [LARGE SCALE GENOMIC DNA]</scope>
    <source>
        <strain evidence="1 2">SHJ</strain>
    </source>
</reference>
<gene>
    <name evidence="1" type="ORF">BV87_21980</name>
</gene>
<dbReference type="EMBL" id="CP020925">
    <property type="protein sequence ID" value="ATP20783.1"/>
    <property type="molecule type" value="Genomic_DNA"/>
</dbReference>
<proteinExistence type="predicted"/>
<name>A0A0J9D1F2_SPHYA</name>
<organism evidence="1 2">
    <name type="scientific">Sphingobium yanoikuyae</name>
    <name type="common">Sphingomonas yanoikuyae</name>
    <dbReference type="NCBI Taxonomy" id="13690"/>
    <lineage>
        <taxon>Bacteria</taxon>
        <taxon>Pseudomonadati</taxon>
        <taxon>Pseudomonadota</taxon>
        <taxon>Alphaproteobacteria</taxon>
        <taxon>Sphingomonadales</taxon>
        <taxon>Sphingomonadaceae</taxon>
        <taxon>Sphingobium</taxon>
    </lineage>
</organism>
<sequence>MAMSKARNPRPWTKHFGLPQIPIVITNPKTLVQIEEDGVRGRCRVAPANDVDWERVTKWRLEDESGRDHADDADDLSFQECADERRRIAEERAKVEAALTMAKRDRDAIAIRDLGHRIQTMAQRASIVKVRQTMLATKSNGDALKQACKELLPPDLLLKIYDRANMIQKEMLR</sequence>
<accession>A0A0J9D1F2</accession>
<dbReference type="AlphaFoldDB" id="A0A0J9D1F2"/>
<evidence type="ECO:0000313" key="2">
    <source>
        <dbReference type="Proteomes" id="UP000037029"/>
    </source>
</evidence>
<protein>
    <submittedName>
        <fullName evidence="1">Uncharacterized protein</fullName>
    </submittedName>
</protein>
<dbReference type="Proteomes" id="UP000037029">
    <property type="component" value="Chromosome"/>
</dbReference>